<gene>
    <name evidence="2" type="ordered locus">Desor_3617</name>
</gene>
<reference evidence="3" key="1">
    <citation type="submission" date="2011-11" db="EMBL/GenBank/DDBJ databases">
        <title>Complete sequence of Desulfosporosinus orientis DSM 765.</title>
        <authorList>
            <person name="Lucas S."/>
            <person name="Han J."/>
            <person name="Lapidus A."/>
            <person name="Cheng J.-F."/>
            <person name="Goodwin L."/>
            <person name="Pitluck S."/>
            <person name="Peters L."/>
            <person name="Ovchinnikova G."/>
            <person name="Teshima H."/>
            <person name="Detter J.C."/>
            <person name="Han C."/>
            <person name="Tapia R."/>
            <person name="Land M."/>
            <person name="Hauser L."/>
            <person name="Kyrpides N."/>
            <person name="Ivanova N."/>
            <person name="Pagani I."/>
            <person name="Pester M."/>
            <person name="Spring S."/>
            <person name="Ollivier B."/>
            <person name="Rattei T."/>
            <person name="Klenk H.-P."/>
            <person name="Wagner M."/>
            <person name="Loy A."/>
            <person name="Woyke T."/>
        </authorList>
    </citation>
    <scope>NUCLEOTIDE SEQUENCE [LARGE SCALE GENOMIC DNA]</scope>
    <source>
        <strain evidence="3">ATCC 19365 / DSM 765 / NCIMB 8382 / VKM B-1628</strain>
    </source>
</reference>
<reference evidence="2 3" key="2">
    <citation type="journal article" date="2012" name="J. Bacteriol.">
        <title>Complete genome sequences of Desulfosporosinus orientis DSM765T, Desulfosporosinus youngiae DSM17734T, Desulfosporosinus meridiei DSM13257T, and Desulfosporosinus acidiphilus DSM22704T.</title>
        <authorList>
            <person name="Pester M."/>
            <person name="Brambilla E."/>
            <person name="Alazard D."/>
            <person name="Rattei T."/>
            <person name="Weinmaier T."/>
            <person name="Han J."/>
            <person name="Lucas S."/>
            <person name="Lapidus A."/>
            <person name="Cheng J.F."/>
            <person name="Goodwin L."/>
            <person name="Pitluck S."/>
            <person name="Peters L."/>
            <person name="Ovchinnikova G."/>
            <person name="Teshima H."/>
            <person name="Detter J.C."/>
            <person name="Han C.S."/>
            <person name="Tapia R."/>
            <person name="Land M.L."/>
            <person name="Hauser L."/>
            <person name="Kyrpides N.C."/>
            <person name="Ivanova N.N."/>
            <person name="Pagani I."/>
            <person name="Huntmann M."/>
            <person name="Wei C.L."/>
            <person name="Davenport K.W."/>
            <person name="Daligault H."/>
            <person name="Chain P.S."/>
            <person name="Chen A."/>
            <person name="Mavromatis K."/>
            <person name="Markowitz V."/>
            <person name="Szeto E."/>
            <person name="Mikhailova N."/>
            <person name="Pati A."/>
            <person name="Wagner M."/>
            <person name="Woyke T."/>
            <person name="Ollivier B."/>
            <person name="Klenk H.P."/>
            <person name="Spring S."/>
            <person name="Loy A."/>
        </authorList>
    </citation>
    <scope>NUCLEOTIDE SEQUENCE [LARGE SCALE GENOMIC DNA]</scope>
    <source>
        <strain evidence="3">ATCC 19365 / DSM 765 / NCIMB 8382 / VKM B-1628</strain>
    </source>
</reference>
<organism evidence="2 3">
    <name type="scientific">Desulfosporosinus orientis (strain ATCC 19365 / DSM 765 / NCIMB 8382 / VKM B-1628 / Singapore I)</name>
    <name type="common">Desulfotomaculum orientis</name>
    <dbReference type="NCBI Taxonomy" id="768706"/>
    <lineage>
        <taxon>Bacteria</taxon>
        <taxon>Bacillati</taxon>
        <taxon>Bacillota</taxon>
        <taxon>Clostridia</taxon>
        <taxon>Eubacteriales</taxon>
        <taxon>Desulfitobacteriaceae</taxon>
        <taxon>Desulfosporosinus</taxon>
    </lineage>
</organism>
<evidence type="ECO:0000313" key="3">
    <source>
        <dbReference type="Proteomes" id="UP000006346"/>
    </source>
</evidence>
<dbReference type="AlphaFoldDB" id="G7WIM3"/>
<protein>
    <submittedName>
        <fullName evidence="2">Uncharacterized protein</fullName>
    </submittedName>
</protein>
<feature type="transmembrane region" description="Helical" evidence="1">
    <location>
        <begin position="7"/>
        <end position="28"/>
    </location>
</feature>
<dbReference type="Proteomes" id="UP000006346">
    <property type="component" value="Chromosome"/>
</dbReference>
<dbReference type="OrthoDB" id="2973330at2"/>
<sequence length="145" mass="16676">MRYTKILIYLLYVLVLLGSLAAAGWGFFTIKVWIGRHYRPLPGMAGYCLICIVIGLLLGLEHFLKEFRKQGRWTVNLIRLVIMGIPSGISAFYLVLSFAFSLKIPSFMTYSTLFYEFSGLIFGYTIMTSFYKKTEKQTYEIGSFN</sequence>
<evidence type="ECO:0000313" key="2">
    <source>
        <dbReference type="EMBL" id="AET69097.1"/>
    </source>
</evidence>
<feature type="transmembrane region" description="Helical" evidence="1">
    <location>
        <begin position="76"/>
        <end position="100"/>
    </location>
</feature>
<dbReference type="KEGG" id="dor:Desor_3617"/>
<name>G7WIM3_DESOD</name>
<keyword evidence="3" id="KW-1185">Reference proteome</keyword>
<keyword evidence="1" id="KW-0812">Transmembrane</keyword>
<dbReference type="PATRIC" id="fig|768706.3.peg.3650"/>
<proteinExistence type="predicted"/>
<dbReference type="EMBL" id="CP003108">
    <property type="protein sequence ID" value="AET69097.1"/>
    <property type="molecule type" value="Genomic_DNA"/>
</dbReference>
<dbReference type="eggNOG" id="ENOG5033EW6">
    <property type="taxonomic scope" value="Bacteria"/>
</dbReference>
<feature type="transmembrane region" description="Helical" evidence="1">
    <location>
        <begin position="112"/>
        <end position="131"/>
    </location>
</feature>
<evidence type="ECO:0000256" key="1">
    <source>
        <dbReference type="SAM" id="Phobius"/>
    </source>
</evidence>
<accession>G7WIM3</accession>
<feature type="transmembrane region" description="Helical" evidence="1">
    <location>
        <begin position="44"/>
        <end position="64"/>
    </location>
</feature>
<keyword evidence="1" id="KW-0472">Membrane</keyword>
<dbReference type="HOGENOM" id="CLU_138367_0_0_9"/>
<keyword evidence="1" id="KW-1133">Transmembrane helix</keyword>
<dbReference type="RefSeq" id="WP_014185905.1">
    <property type="nucleotide sequence ID" value="NC_016584.1"/>
</dbReference>